<sequence length="158" mass="17131">MAVRDPAAFSTIKANIASRAMIMEQIPKQLADFLLQVSDNKYIILLLINFLLLLIGMIVDDISGSVLAAVIFLPVINQLGIHPIHFAAIVGVNLGLGNVSPPCAPMLYMAGGVSKLSLDKYIAPTLKFLVFGHLPMVFLVTFIPELSLFLPQQLMGVE</sequence>
<keyword evidence="4 8" id="KW-0812">Transmembrane</keyword>
<dbReference type="GO" id="GO:0022857">
    <property type="term" value="F:transmembrane transporter activity"/>
    <property type="evidence" value="ECO:0007669"/>
    <property type="project" value="UniProtKB-UniRule"/>
</dbReference>
<evidence type="ECO:0000256" key="5">
    <source>
        <dbReference type="ARBA" id="ARBA00022989"/>
    </source>
</evidence>
<protein>
    <submittedName>
        <fullName evidence="10">TRAP transporter large permease subunit</fullName>
    </submittedName>
</protein>
<feature type="transmembrane region" description="Helical" evidence="8">
    <location>
        <begin position="128"/>
        <end position="150"/>
    </location>
</feature>
<dbReference type="PANTHER" id="PTHR33362">
    <property type="entry name" value="SIALIC ACID TRAP TRANSPORTER PERMEASE PROTEIN SIAT-RELATED"/>
    <property type="match status" value="1"/>
</dbReference>
<name>A0AA50KLP6_9GAMM</name>
<evidence type="ECO:0000256" key="6">
    <source>
        <dbReference type="ARBA" id="ARBA00023136"/>
    </source>
</evidence>
<evidence type="ECO:0000256" key="3">
    <source>
        <dbReference type="ARBA" id="ARBA00022519"/>
    </source>
</evidence>
<keyword evidence="5 8" id="KW-1133">Transmembrane helix</keyword>
<evidence type="ECO:0000256" key="1">
    <source>
        <dbReference type="ARBA" id="ARBA00004429"/>
    </source>
</evidence>
<evidence type="ECO:0000256" key="7">
    <source>
        <dbReference type="RuleBase" id="RU369079"/>
    </source>
</evidence>
<evidence type="ECO:0000256" key="4">
    <source>
        <dbReference type="ARBA" id="ARBA00022692"/>
    </source>
</evidence>
<gene>
    <name evidence="10" type="ORF">PU634_12025</name>
</gene>
<dbReference type="EMBL" id="CP118224">
    <property type="protein sequence ID" value="WMC09838.1"/>
    <property type="molecule type" value="Genomic_DNA"/>
</dbReference>
<keyword evidence="3 7" id="KW-0997">Cell inner membrane</keyword>
<feature type="transmembrane region" description="Helical" evidence="8">
    <location>
        <begin position="42"/>
        <end position="59"/>
    </location>
</feature>
<keyword evidence="6 8" id="KW-0472">Membrane</keyword>
<dbReference type="Pfam" id="PF06808">
    <property type="entry name" value="DctM"/>
    <property type="match status" value="1"/>
</dbReference>
<dbReference type="RefSeq" id="WP_306761055.1">
    <property type="nucleotide sequence ID" value="NZ_CP118224.1"/>
</dbReference>
<dbReference type="InterPro" id="IPR004681">
    <property type="entry name" value="TRAP_DctM"/>
</dbReference>
<dbReference type="KEGG" id="ope:PU634_12025"/>
<evidence type="ECO:0000313" key="10">
    <source>
        <dbReference type="EMBL" id="WMC09838.1"/>
    </source>
</evidence>
<accession>A0AA50KLP6</accession>
<feature type="transmembrane region" description="Helical" evidence="8">
    <location>
        <begin position="66"/>
        <end position="92"/>
    </location>
</feature>
<keyword evidence="7" id="KW-0813">Transport</keyword>
<reference evidence="10 11" key="1">
    <citation type="submission" date="2023-02" db="EMBL/GenBank/DDBJ databases">
        <title>Complete genome sequence of a novel bacterium Oceanimonas sp. NTOU-MSR1 isolated from marine coast sediment.</title>
        <authorList>
            <person name="Yang H.-T."/>
            <person name="Chen Y.-L."/>
            <person name="Ho Y.-N."/>
        </authorList>
    </citation>
    <scope>NUCLEOTIDE SEQUENCE [LARGE SCALE GENOMIC DNA]</scope>
    <source>
        <strain evidence="10 11">NTOU-MSR1</strain>
    </source>
</reference>
<dbReference type="InterPro" id="IPR010656">
    <property type="entry name" value="DctM"/>
</dbReference>
<dbReference type="GO" id="GO:0005886">
    <property type="term" value="C:plasma membrane"/>
    <property type="evidence" value="ECO:0007669"/>
    <property type="project" value="UniProtKB-SubCell"/>
</dbReference>
<dbReference type="Proteomes" id="UP001223802">
    <property type="component" value="Chromosome"/>
</dbReference>
<proteinExistence type="predicted"/>
<keyword evidence="11" id="KW-1185">Reference proteome</keyword>
<evidence type="ECO:0000256" key="8">
    <source>
        <dbReference type="SAM" id="Phobius"/>
    </source>
</evidence>
<comment type="subcellular location">
    <subcellularLocation>
        <location evidence="1 7">Cell inner membrane</location>
        <topology evidence="1 7">Multi-pass membrane protein</topology>
    </subcellularLocation>
</comment>
<evidence type="ECO:0000256" key="2">
    <source>
        <dbReference type="ARBA" id="ARBA00022475"/>
    </source>
</evidence>
<keyword evidence="2" id="KW-1003">Cell membrane</keyword>
<organism evidence="10 11">
    <name type="scientific">Oceanimonas pelagia</name>
    <dbReference type="NCBI Taxonomy" id="3028314"/>
    <lineage>
        <taxon>Bacteria</taxon>
        <taxon>Pseudomonadati</taxon>
        <taxon>Pseudomonadota</taxon>
        <taxon>Gammaproteobacteria</taxon>
        <taxon>Aeromonadales</taxon>
        <taxon>Aeromonadaceae</taxon>
        <taxon>Oceanimonas</taxon>
    </lineage>
</organism>
<evidence type="ECO:0000313" key="11">
    <source>
        <dbReference type="Proteomes" id="UP001223802"/>
    </source>
</evidence>
<dbReference type="AlphaFoldDB" id="A0AA50KLP6"/>
<evidence type="ECO:0000259" key="9">
    <source>
        <dbReference type="Pfam" id="PF06808"/>
    </source>
</evidence>
<comment type="function">
    <text evidence="7">Part of the tripartite ATP-independent periplasmic (TRAP) transport system.</text>
</comment>
<feature type="domain" description="TRAP C4-dicarboxylate transport system permease DctM subunit" evidence="9">
    <location>
        <begin position="13"/>
        <end position="146"/>
    </location>
</feature>